<feature type="compositionally biased region" description="Polar residues" evidence="8">
    <location>
        <begin position="502"/>
        <end position="511"/>
    </location>
</feature>
<sequence length="1202" mass="131738">MAASRTKAPQVGSAQWLISETRQAEEFLEQEVEEFSFSVRNEIEWLNEHMSDVFSRDHTNFAEMLKTPGRLRGKTPRTVRKLNAETRAPLADVFAPNPQSTPSPSKSSHFYSKIAKFQVAGDVDPANAATPKATPSSKILARLGQENDGSSYKLAKTTDEMDIDVMPTAVRLSPAKKVIIQKSPLLSPVQAVATESGASTDASFVSAKERKSASIEAQGKQVDVITAVNDDDVMDLVESITALQQPNEDGRSGSDQFNVSHTTASALNSVIHHTDETQVAQSKVEPEGVRSPSDGSSPVKQIVRKSSLTFASLPAREPLAKKSVGARTSGPQRQSHYTRFTGGKSLGGSQSQSTATTATSQFSTQEDAMDWEETQPTSQESQAAEATKLHNKTSTQRLHDRINMLGQAKDRTSKVIPNTNASIQPQYPQLPSLDLDKPTNDGTTAFSPNAALEADEDEGDRIAPISGSSFPLPPTRPDLFKSHSAEVMQQISGRSSIGRFEQPQSPTTTGSPLRPTLGHSKSASASAIPSLIRLNTAVQGHKKVASDSDSAMSTVLETTTPSGSPIGKKYADGPLSASKAKFFSVLKSAKDRIIASAGISAQAKLEALSPSHRDKQISHMPSLDQIFSPKRPERAPSPARPVSPVKADEGRRTRSSTEKQREKAAKDNQRHEDNLEKARAKVRDEIAVHSQQTKQKAVEPNVESMPDNASIKEVADTALSAPPKSQLPTALPQKQKDSRRLVKPTKEAQSKQPVVVKVAMNRQFPQHQASNAALASSFQENPATSKQPQTGAKAGNDSVKPPPPATSARQKAMDIAAKKKDQAAQRRADQKREVEQKKLKQEEERRTEQQRRAAEQRALDAKRATQKQNMEARTRPQANRPPNRQVNNLASALQQEKAAHGGTHQRGDLGTTRPVSRMNTVPIPPINPAKPPKRIFQPDDDEPIIRPQIQRAPPSFQQTESKRRKTGDMEEETAELGRSVMKPPIRQSNMRKEQQNKFPQGYMPAQTPASHALLKHATSAQHQKSNHPHELAKFSNAKIPFAENPNPAGPSNSQYGQQSAFKTPVRQNGPHNYQNTAKSAKSSPAYPNSEAISLPDIPTDSEDEDSENGFEQPSWADSPALRELLIAQQLIDPETIFGPIPPLQMEEIFKNKDRHKRFRERTSSANWSGGDRLTEEEKQRDREARRRLMRDGAWSFNTTGEH</sequence>
<evidence type="ECO:0000256" key="4">
    <source>
        <dbReference type="ARBA" id="ARBA00022490"/>
    </source>
</evidence>
<feature type="compositionally biased region" description="Basic and acidic residues" evidence="8">
    <location>
        <begin position="646"/>
        <end position="687"/>
    </location>
</feature>
<evidence type="ECO:0000256" key="3">
    <source>
        <dbReference type="ARBA" id="ARBA00010042"/>
    </source>
</evidence>
<evidence type="ECO:0000256" key="7">
    <source>
        <dbReference type="ARBA" id="ARBA00023242"/>
    </source>
</evidence>
<organism evidence="10 11">
    <name type="scientific">Pseudovirgaria hyperparasitica</name>
    <dbReference type="NCBI Taxonomy" id="470096"/>
    <lineage>
        <taxon>Eukaryota</taxon>
        <taxon>Fungi</taxon>
        <taxon>Dikarya</taxon>
        <taxon>Ascomycota</taxon>
        <taxon>Pezizomycotina</taxon>
        <taxon>Dothideomycetes</taxon>
        <taxon>Dothideomycetes incertae sedis</taxon>
        <taxon>Acrospermales</taxon>
        <taxon>Acrospermaceae</taxon>
        <taxon>Pseudovirgaria</taxon>
    </lineage>
</organism>
<feature type="compositionally biased region" description="Polar residues" evidence="8">
    <location>
        <begin position="866"/>
        <end position="894"/>
    </location>
</feature>
<feature type="compositionally biased region" description="Polar residues" evidence="8">
    <location>
        <begin position="374"/>
        <end position="384"/>
    </location>
</feature>
<feature type="domain" description="Inner centromere protein ARK-binding" evidence="9">
    <location>
        <begin position="1096"/>
        <end position="1149"/>
    </location>
</feature>
<dbReference type="GO" id="GO:0005819">
    <property type="term" value="C:spindle"/>
    <property type="evidence" value="ECO:0007669"/>
    <property type="project" value="UniProtKB-SubCell"/>
</dbReference>
<dbReference type="Pfam" id="PF03941">
    <property type="entry name" value="INCENP_ARK-bind"/>
    <property type="match status" value="1"/>
</dbReference>
<dbReference type="Proteomes" id="UP000799437">
    <property type="component" value="Unassembled WGS sequence"/>
</dbReference>
<feature type="region of interest" description="Disordered" evidence="8">
    <location>
        <begin position="1154"/>
        <end position="1202"/>
    </location>
</feature>
<feature type="compositionally biased region" description="Basic and acidic residues" evidence="8">
    <location>
        <begin position="734"/>
        <end position="749"/>
    </location>
</feature>
<evidence type="ECO:0000259" key="9">
    <source>
        <dbReference type="Pfam" id="PF03941"/>
    </source>
</evidence>
<evidence type="ECO:0000256" key="8">
    <source>
        <dbReference type="SAM" id="MobiDB-lite"/>
    </source>
</evidence>
<proteinExistence type="inferred from homology"/>
<feature type="region of interest" description="Disordered" evidence="8">
    <location>
        <begin position="495"/>
        <end position="522"/>
    </location>
</feature>
<dbReference type="GeneID" id="54482478"/>
<dbReference type="InterPro" id="IPR005635">
    <property type="entry name" value="Inner_centromere_prot_ARK-bd"/>
</dbReference>
<feature type="compositionally biased region" description="Basic and acidic residues" evidence="8">
    <location>
        <begin position="816"/>
        <end position="863"/>
    </location>
</feature>
<keyword evidence="5" id="KW-0159">Chromosome partition</keyword>
<evidence type="ECO:0000256" key="6">
    <source>
        <dbReference type="ARBA" id="ARBA00023212"/>
    </source>
</evidence>
<feature type="compositionally biased region" description="Polar residues" evidence="8">
    <location>
        <begin position="763"/>
        <end position="790"/>
    </location>
</feature>
<dbReference type="PANTHER" id="PTHR13142:SF1">
    <property type="entry name" value="INNER CENTROMERE PROTEIN"/>
    <property type="match status" value="1"/>
</dbReference>
<evidence type="ECO:0000313" key="11">
    <source>
        <dbReference type="Proteomes" id="UP000799437"/>
    </source>
</evidence>
<evidence type="ECO:0000256" key="5">
    <source>
        <dbReference type="ARBA" id="ARBA00022829"/>
    </source>
</evidence>
<protein>
    <recommendedName>
        <fullName evidence="9">Inner centromere protein ARK-binding domain-containing protein</fullName>
    </recommendedName>
</protein>
<gene>
    <name evidence="10" type="ORF">EJ05DRAFT_401220</name>
</gene>
<dbReference type="PANTHER" id="PTHR13142">
    <property type="entry name" value="INNER CENTROMERE PROTEIN"/>
    <property type="match status" value="1"/>
</dbReference>
<dbReference type="Gene3D" id="6.10.250.2990">
    <property type="match status" value="1"/>
</dbReference>
<feature type="compositionally biased region" description="Low complexity" evidence="8">
    <location>
        <begin position="347"/>
        <end position="365"/>
    </location>
</feature>
<dbReference type="RefSeq" id="XP_033600237.1">
    <property type="nucleotide sequence ID" value="XM_033741424.1"/>
</dbReference>
<feature type="compositionally biased region" description="Low complexity" evidence="8">
    <location>
        <begin position="945"/>
        <end position="954"/>
    </location>
</feature>
<name>A0A6A6W7A2_9PEZI</name>
<reference evidence="10" key="1">
    <citation type="journal article" date="2020" name="Stud. Mycol.">
        <title>101 Dothideomycetes genomes: a test case for predicting lifestyles and emergence of pathogens.</title>
        <authorList>
            <person name="Haridas S."/>
            <person name="Albert R."/>
            <person name="Binder M."/>
            <person name="Bloem J."/>
            <person name="Labutti K."/>
            <person name="Salamov A."/>
            <person name="Andreopoulos B."/>
            <person name="Baker S."/>
            <person name="Barry K."/>
            <person name="Bills G."/>
            <person name="Bluhm B."/>
            <person name="Cannon C."/>
            <person name="Castanera R."/>
            <person name="Culley D."/>
            <person name="Daum C."/>
            <person name="Ezra D."/>
            <person name="Gonzalez J."/>
            <person name="Henrissat B."/>
            <person name="Kuo A."/>
            <person name="Liang C."/>
            <person name="Lipzen A."/>
            <person name="Lutzoni F."/>
            <person name="Magnuson J."/>
            <person name="Mondo S."/>
            <person name="Nolan M."/>
            <person name="Ohm R."/>
            <person name="Pangilinan J."/>
            <person name="Park H.-J."/>
            <person name="Ramirez L."/>
            <person name="Alfaro M."/>
            <person name="Sun H."/>
            <person name="Tritt A."/>
            <person name="Yoshinaga Y."/>
            <person name="Zwiers L.-H."/>
            <person name="Turgeon B."/>
            <person name="Goodwin S."/>
            <person name="Spatafora J."/>
            <person name="Crous P."/>
            <person name="Grigoriev I."/>
        </authorList>
    </citation>
    <scope>NUCLEOTIDE SEQUENCE</scope>
    <source>
        <strain evidence="10">CBS 121739</strain>
    </source>
</reference>
<dbReference type="GO" id="GO:0005634">
    <property type="term" value="C:nucleus"/>
    <property type="evidence" value="ECO:0007669"/>
    <property type="project" value="UniProtKB-SubCell"/>
</dbReference>
<feature type="compositionally biased region" description="Acidic residues" evidence="8">
    <location>
        <begin position="1099"/>
        <end position="1108"/>
    </location>
</feature>
<dbReference type="GO" id="GO:0007059">
    <property type="term" value="P:chromosome segregation"/>
    <property type="evidence" value="ECO:0007669"/>
    <property type="project" value="UniProtKB-KW"/>
</dbReference>
<comment type="similarity">
    <text evidence="3">Belongs to the INCENP family.</text>
</comment>
<feature type="region of interest" description="Disordered" evidence="8">
    <location>
        <begin position="606"/>
        <end position="1118"/>
    </location>
</feature>
<dbReference type="AlphaFoldDB" id="A0A6A6W7A2"/>
<keyword evidence="11" id="KW-1185">Reference proteome</keyword>
<keyword evidence="6" id="KW-0206">Cytoskeleton</keyword>
<comment type="subcellular location">
    <subcellularLocation>
        <location evidence="2">Cytoplasm</location>
        <location evidence="2">Cytoskeleton</location>
        <location evidence="2">Spindle</location>
    </subcellularLocation>
    <subcellularLocation>
        <location evidence="1">Nucleus</location>
    </subcellularLocation>
</comment>
<feature type="compositionally biased region" description="Polar residues" evidence="8">
    <location>
        <begin position="1049"/>
        <end position="1086"/>
    </location>
</feature>
<feature type="region of interest" description="Disordered" evidence="8">
    <location>
        <begin position="411"/>
        <end position="479"/>
    </location>
</feature>
<feature type="region of interest" description="Disordered" evidence="8">
    <location>
        <begin position="319"/>
        <end position="399"/>
    </location>
</feature>
<evidence type="ECO:0000256" key="2">
    <source>
        <dbReference type="ARBA" id="ARBA00004186"/>
    </source>
</evidence>
<feature type="compositionally biased region" description="Polar residues" evidence="8">
    <location>
        <begin position="415"/>
        <end position="429"/>
    </location>
</feature>
<accession>A0A6A6W7A2</accession>
<evidence type="ECO:0000313" key="10">
    <source>
        <dbReference type="EMBL" id="KAF2757786.1"/>
    </source>
</evidence>
<feature type="compositionally biased region" description="Basic and acidic residues" evidence="8">
    <location>
        <begin position="1172"/>
        <end position="1190"/>
    </location>
</feature>
<evidence type="ECO:0000256" key="1">
    <source>
        <dbReference type="ARBA" id="ARBA00004123"/>
    </source>
</evidence>
<keyword evidence="4" id="KW-0963">Cytoplasm</keyword>
<feature type="compositionally biased region" description="Polar residues" evidence="8">
    <location>
        <begin position="329"/>
        <end position="338"/>
    </location>
</feature>
<feature type="region of interest" description="Disordered" evidence="8">
    <location>
        <begin position="275"/>
        <end position="299"/>
    </location>
</feature>
<keyword evidence="7" id="KW-0539">Nucleus</keyword>
<dbReference type="EMBL" id="ML996573">
    <property type="protein sequence ID" value="KAF2757786.1"/>
    <property type="molecule type" value="Genomic_DNA"/>
</dbReference>
<dbReference type="OrthoDB" id="6123at2759"/>